<feature type="domain" description="Disease resistance protein At4g27190-like leucine-rich repeats" evidence="3">
    <location>
        <begin position="457"/>
        <end position="553"/>
    </location>
</feature>
<feature type="region of interest" description="Disordered" evidence="2">
    <location>
        <begin position="600"/>
        <end position="648"/>
    </location>
</feature>
<keyword evidence="1" id="KW-0611">Plant defense</keyword>
<evidence type="ECO:0000256" key="2">
    <source>
        <dbReference type="SAM" id="MobiDB-lite"/>
    </source>
</evidence>
<dbReference type="InterPro" id="IPR057135">
    <property type="entry name" value="At4g27190-like_LRR"/>
</dbReference>
<protein>
    <recommendedName>
        <fullName evidence="3">Disease resistance protein At4g27190-like leucine-rich repeats domain-containing protein</fullName>
    </recommendedName>
</protein>
<feature type="compositionally biased region" description="Polar residues" evidence="2">
    <location>
        <begin position="623"/>
        <end position="635"/>
    </location>
</feature>
<dbReference type="EMBL" id="CP039347">
    <property type="protein sequence ID" value="QCD86187.1"/>
    <property type="molecule type" value="Genomic_DNA"/>
</dbReference>
<keyword evidence="5" id="KW-1185">Reference proteome</keyword>
<dbReference type="PANTHER" id="PTHR33463">
    <property type="entry name" value="NB-ARC DOMAIN-CONTAINING PROTEIN-RELATED"/>
    <property type="match status" value="1"/>
</dbReference>
<evidence type="ECO:0000313" key="5">
    <source>
        <dbReference type="Proteomes" id="UP000501690"/>
    </source>
</evidence>
<dbReference type="PANTHER" id="PTHR33463:SF209">
    <property type="entry name" value="DISEASE RESISTANCE PROTEIN RPS2-LIKE"/>
    <property type="match status" value="1"/>
</dbReference>
<dbReference type="Pfam" id="PF23247">
    <property type="entry name" value="LRR_RPS2"/>
    <property type="match status" value="2"/>
</dbReference>
<gene>
    <name evidence="4" type="ORF">DEO72_LG3g708</name>
</gene>
<accession>A0A4D6LCA9</accession>
<sequence>MSRFYFPSFSIIDLCSSHGGACPWWSFSHLRRRRLTLLPISVVVGVGLRRGATVVVRWCPFSGSRSIIYNNGGGSVTTVVNVGRHSVVPDVGLSLRRHHEAFAELHPYKRHHHAAFVELRPGREAPPHYLRGITSCCVGTTMNSHLEGLATTSTPDSTNPIASKTDPRAVNKDTKIARLLREARRIFIREIERRYRICRRLRILGFDEDTTVYIKKIHGDIYNAREATIPVEFCEMKKVHLKDLPNLRSFSSGDIVKWSSLENVVLDHCPDIKNFGLGMINVTPHLINGSSRIQRMLALVVDYLAHPRAKCSKCYNVSIPHTQGFVDPHENLTMNWKSFFELNEIVFDSYDDLVCVIYSETLQELRNLKKLVVSHYKELKIIFNIRQEISCSTHLLQQLCELTLIDLPKLTCIVNKDISRFYQNLKLLQVKQYSKALEESSTTNYFFPSSLLVEKLKILYVINMNVEKLWHWNYPSKSFCELENLILTNNNKLLSAISSSMITRFKNLRKLTLNKCELLTEVFDFEDDNLDHKIHEILPQLEVLTLINLIELKRAELAQANPLRLGEGSKEHLETNAGSRLDVYKRQVSPSPLLRLKSLAQARRARSGEPPSPRRGLERTSRNQRGISLSSYNSEPTDHTRYPMHHKQRFYPYKHSTSSKTNQRRLKLEILTSRTWRKV</sequence>
<name>A0A4D6LCA9_VIGUN</name>
<proteinExistence type="predicted"/>
<evidence type="ECO:0000259" key="3">
    <source>
        <dbReference type="Pfam" id="PF23247"/>
    </source>
</evidence>
<evidence type="ECO:0000313" key="4">
    <source>
        <dbReference type="EMBL" id="QCD86187.1"/>
    </source>
</evidence>
<evidence type="ECO:0000256" key="1">
    <source>
        <dbReference type="ARBA" id="ARBA00022821"/>
    </source>
</evidence>
<reference evidence="4 5" key="1">
    <citation type="submission" date="2019-04" db="EMBL/GenBank/DDBJ databases">
        <title>An improved genome assembly and genetic linkage map for asparagus bean, Vigna unguiculata ssp. sesquipedialis.</title>
        <authorList>
            <person name="Xia Q."/>
            <person name="Zhang R."/>
            <person name="Dong Y."/>
        </authorList>
    </citation>
    <scope>NUCLEOTIDE SEQUENCE [LARGE SCALE GENOMIC DNA]</scope>
    <source>
        <tissue evidence="4">Leaf</tissue>
    </source>
</reference>
<feature type="domain" description="Disease resistance protein At4g27190-like leucine-rich repeats" evidence="3">
    <location>
        <begin position="329"/>
        <end position="434"/>
    </location>
</feature>
<organism evidence="4 5">
    <name type="scientific">Vigna unguiculata</name>
    <name type="common">Cowpea</name>
    <dbReference type="NCBI Taxonomy" id="3917"/>
    <lineage>
        <taxon>Eukaryota</taxon>
        <taxon>Viridiplantae</taxon>
        <taxon>Streptophyta</taxon>
        <taxon>Embryophyta</taxon>
        <taxon>Tracheophyta</taxon>
        <taxon>Spermatophyta</taxon>
        <taxon>Magnoliopsida</taxon>
        <taxon>eudicotyledons</taxon>
        <taxon>Gunneridae</taxon>
        <taxon>Pentapetalae</taxon>
        <taxon>rosids</taxon>
        <taxon>fabids</taxon>
        <taxon>Fabales</taxon>
        <taxon>Fabaceae</taxon>
        <taxon>Papilionoideae</taxon>
        <taxon>50 kb inversion clade</taxon>
        <taxon>NPAAA clade</taxon>
        <taxon>indigoferoid/millettioid clade</taxon>
        <taxon>Phaseoleae</taxon>
        <taxon>Vigna</taxon>
    </lineage>
</organism>
<dbReference type="InterPro" id="IPR050905">
    <property type="entry name" value="Plant_NBS-LRR"/>
</dbReference>
<dbReference type="Proteomes" id="UP000501690">
    <property type="component" value="Linkage Group LG3"/>
</dbReference>
<dbReference type="AlphaFoldDB" id="A0A4D6LCA9"/>